<feature type="binding site" description="covalent" evidence="8">
    <location>
        <position position="151"/>
    </location>
    <ligand>
        <name>heme c</name>
        <dbReference type="ChEBI" id="CHEBI:61717"/>
        <label>2</label>
    </ligand>
</feature>
<evidence type="ECO:0000256" key="2">
    <source>
        <dbReference type="ARBA" id="ARBA00022448"/>
    </source>
</evidence>
<keyword evidence="12" id="KW-1185">Reference proteome</keyword>
<feature type="binding site" description="covalent" evidence="8">
    <location>
        <position position="148"/>
    </location>
    <ligand>
        <name>heme c</name>
        <dbReference type="ChEBI" id="CHEBI:61717"/>
        <label>2</label>
    </ligand>
</feature>
<dbReference type="InterPro" id="IPR050597">
    <property type="entry name" value="Cytochrome_c_Oxidase_Subunit"/>
</dbReference>
<dbReference type="InterPro" id="IPR024167">
    <property type="entry name" value="Cytochrome_c4-like"/>
</dbReference>
<feature type="domain" description="Cytochrome c" evidence="10">
    <location>
        <begin position="134"/>
        <end position="214"/>
    </location>
</feature>
<keyword evidence="2" id="KW-0813">Transport</keyword>
<evidence type="ECO:0000256" key="7">
    <source>
        <dbReference type="ARBA" id="ARBA00023004"/>
    </source>
</evidence>
<evidence type="ECO:0000256" key="3">
    <source>
        <dbReference type="ARBA" id="ARBA00022617"/>
    </source>
</evidence>
<evidence type="ECO:0000256" key="6">
    <source>
        <dbReference type="ARBA" id="ARBA00022982"/>
    </source>
</evidence>
<reference evidence="12" key="1">
    <citation type="submission" date="2019-12" db="EMBL/GenBank/DDBJ databases">
        <authorList>
            <person name="Awala S.I."/>
            <person name="Rhee S.K."/>
        </authorList>
    </citation>
    <scope>NUCLEOTIDE SEQUENCE [LARGE SCALE GENOMIC DNA]</scope>
    <source>
        <strain evidence="12">IM1</strain>
    </source>
</reference>
<dbReference type="PANTHER" id="PTHR33751">
    <property type="entry name" value="CBB3-TYPE CYTOCHROME C OXIDASE SUBUNIT FIXP"/>
    <property type="match status" value="1"/>
</dbReference>
<organism evidence="11 12">
    <name type="scientific">Methylococcus geothermalis</name>
    <dbReference type="NCBI Taxonomy" id="2681310"/>
    <lineage>
        <taxon>Bacteria</taxon>
        <taxon>Pseudomonadati</taxon>
        <taxon>Pseudomonadota</taxon>
        <taxon>Gammaproteobacteria</taxon>
        <taxon>Methylococcales</taxon>
        <taxon>Methylococcaceae</taxon>
        <taxon>Methylococcus</taxon>
    </lineage>
</organism>
<name>A0A858Q9Y9_9GAMM</name>
<dbReference type="PIRSF" id="PIRSF000005">
    <property type="entry name" value="Cytochrome_c4"/>
    <property type="match status" value="1"/>
</dbReference>
<feature type="binding site" description="axial binding residue" evidence="9">
    <location>
        <position position="59"/>
    </location>
    <ligand>
        <name>heme c</name>
        <dbReference type="ChEBI" id="CHEBI:61717"/>
        <label>1</label>
    </ligand>
    <ligandPart>
        <name>Fe</name>
        <dbReference type="ChEBI" id="CHEBI:18248"/>
    </ligandPart>
</feature>
<comment type="PTM">
    <text evidence="8">Binds 2 heme c groups covalently per subunit.</text>
</comment>
<gene>
    <name evidence="11" type="ORF">GNH96_12080</name>
</gene>
<keyword evidence="6" id="KW-0249">Electron transport</keyword>
<protein>
    <submittedName>
        <fullName evidence="11">C-type cytochrome</fullName>
    </submittedName>
</protein>
<proteinExistence type="predicted"/>
<sequence>MRPLFSCLFLGFGLAVGVTHALAEALPLSEWRRELAAKPQGDAARGGALYAERGCAGCHGPDGMADDRPGPMLAGQRPLYLYKMLLDYQAGRMAGADAAIMASVVREPSRQDMADLAEWLGALLRPAAAEAPEPPIVRGDRKRLIPPCSACHGAHGQGWDLQPALRGQNRDYLVKALQRFKKGERSNDVNAGMSQFAVKLTDEEIRALADYYGR</sequence>
<evidence type="ECO:0000256" key="9">
    <source>
        <dbReference type="PIRSR" id="PIRSR000005-2"/>
    </source>
</evidence>
<keyword evidence="7 9" id="KW-0408">Iron</keyword>
<dbReference type="Gene3D" id="1.10.760.10">
    <property type="entry name" value="Cytochrome c-like domain"/>
    <property type="match status" value="2"/>
</dbReference>
<feature type="binding site" description="covalent" evidence="8">
    <location>
        <position position="55"/>
    </location>
    <ligand>
        <name>heme c</name>
        <dbReference type="ChEBI" id="CHEBI:61717"/>
        <label>1</label>
    </ligand>
</feature>
<evidence type="ECO:0000313" key="11">
    <source>
        <dbReference type="EMBL" id="QJD30643.1"/>
    </source>
</evidence>
<dbReference type="AlphaFoldDB" id="A0A858Q9Y9"/>
<dbReference type="GO" id="GO:0042597">
    <property type="term" value="C:periplasmic space"/>
    <property type="evidence" value="ECO:0007669"/>
    <property type="project" value="UniProtKB-SubCell"/>
</dbReference>
<feature type="binding site" description="covalent" evidence="8">
    <location>
        <position position="58"/>
    </location>
    <ligand>
        <name>heme c</name>
        <dbReference type="ChEBI" id="CHEBI:61717"/>
        <label>1</label>
    </ligand>
</feature>
<dbReference type="PROSITE" id="PS51007">
    <property type="entry name" value="CYTC"/>
    <property type="match status" value="2"/>
</dbReference>
<feature type="binding site" description="axial binding residue" evidence="9">
    <location>
        <position position="152"/>
    </location>
    <ligand>
        <name>heme c</name>
        <dbReference type="ChEBI" id="CHEBI:61717"/>
        <label>2</label>
    </ligand>
    <ligandPart>
        <name>Fe</name>
        <dbReference type="ChEBI" id="CHEBI:18248"/>
    </ligandPart>
</feature>
<evidence type="ECO:0000256" key="5">
    <source>
        <dbReference type="ARBA" id="ARBA00022764"/>
    </source>
</evidence>
<keyword evidence="4 9" id="KW-0479">Metal-binding</keyword>
<accession>A0A858Q9Y9</accession>
<dbReference type="Proteomes" id="UP000503004">
    <property type="component" value="Chromosome"/>
</dbReference>
<keyword evidence="3 8" id="KW-0349">Heme</keyword>
<dbReference type="GO" id="GO:0009055">
    <property type="term" value="F:electron transfer activity"/>
    <property type="evidence" value="ECO:0007669"/>
    <property type="project" value="InterPro"/>
</dbReference>
<dbReference type="InterPro" id="IPR036909">
    <property type="entry name" value="Cyt_c-like_dom_sf"/>
</dbReference>
<dbReference type="RefSeq" id="WP_169603920.1">
    <property type="nucleotide sequence ID" value="NZ_CP046565.1"/>
</dbReference>
<feature type="binding site" description="axial binding residue" evidence="9">
    <location>
        <position position="101"/>
    </location>
    <ligand>
        <name>heme c</name>
        <dbReference type="ChEBI" id="CHEBI:61717"/>
        <label>1</label>
    </ligand>
    <ligandPart>
        <name>Fe</name>
        <dbReference type="ChEBI" id="CHEBI:18248"/>
    </ligandPart>
</feature>
<dbReference type="PANTHER" id="PTHR33751:SF9">
    <property type="entry name" value="CYTOCHROME C4"/>
    <property type="match status" value="1"/>
</dbReference>
<dbReference type="GO" id="GO:0005506">
    <property type="term" value="F:iron ion binding"/>
    <property type="evidence" value="ECO:0007669"/>
    <property type="project" value="InterPro"/>
</dbReference>
<evidence type="ECO:0000313" key="12">
    <source>
        <dbReference type="Proteomes" id="UP000503004"/>
    </source>
</evidence>
<dbReference type="InterPro" id="IPR009056">
    <property type="entry name" value="Cyt_c-like_dom"/>
</dbReference>
<feature type="domain" description="Cytochrome c" evidence="10">
    <location>
        <begin position="41"/>
        <end position="124"/>
    </location>
</feature>
<evidence type="ECO:0000256" key="8">
    <source>
        <dbReference type="PIRSR" id="PIRSR000005-1"/>
    </source>
</evidence>
<dbReference type="Pfam" id="PF00034">
    <property type="entry name" value="Cytochrom_C"/>
    <property type="match status" value="2"/>
</dbReference>
<keyword evidence="5" id="KW-0574">Periplasm</keyword>
<dbReference type="GO" id="GO:0020037">
    <property type="term" value="F:heme binding"/>
    <property type="evidence" value="ECO:0007669"/>
    <property type="project" value="InterPro"/>
</dbReference>
<feature type="binding site" description="axial binding residue" evidence="9">
    <location>
        <position position="193"/>
    </location>
    <ligand>
        <name>heme c</name>
        <dbReference type="ChEBI" id="CHEBI:61717"/>
        <label>2</label>
    </ligand>
    <ligandPart>
        <name>Fe</name>
        <dbReference type="ChEBI" id="CHEBI:18248"/>
    </ligandPart>
</feature>
<evidence type="ECO:0000256" key="1">
    <source>
        <dbReference type="ARBA" id="ARBA00004418"/>
    </source>
</evidence>
<evidence type="ECO:0000259" key="10">
    <source>
        <dbReference type="PROSITE" id="PS51007"/>
    </source>
</evidence>
<dbReference type="SUPFAM" id="SSF46626">
    <property type="entry name" value="Cytochrome c"/>
    <property type="match status" value="2"/>
</dbReference>
<dbReference type="EMBL" id="CP046565">
    <property type="protein sequence ID" value="QJD30643.1"/>
    <property type="molecule type" value="Genomic_DNA"/>
</dbReference>
<evidence type="ECO:0000256" key="4">
    <source>
        <dbReference type="ARBA" id="ARBA00022723"/>
    </source>
</evidence>
<comment type="subcellular location">
    <subcellularLocation>
        <location evidence="1">Periplasm</location>
    </subcellularLocation>
</comment>
<dbReference type="KEGG" id="metu:GNH96_12080"/>